<feature type="transmembrane region" description="Helical" evidence="1">
    <location>
        <begin position="93"/>
        <end position="112"/>
    </location>
</feature>
<evidence type="ECO:0000313" key="3">
    <source>
        <dbReference type="Proteomes" id="UP000275401"/>
    </source>
</evidence>
<reference evidence="2 3" key="1">
    <citation type="submission" date="2018-11" db="EMBL/GenBank/DDBJ databases">
        <title>The Potential of Streptomyces as Biocontrol Agents against the Tomato grey mould, Botrytis cinerea (Gray mold) Frontiers in Microbiology.</title>
        <authorList>
            <person name="Li D."/>
        </authorList>
    </citation>
    <scope>NUCLEOTIDE SEQUENCE [LARGE SCALE GENOMIC DNA]</scope>
    <source>
        <strain evidence="2 3">NEAU-LD23</strain>
    </source>
</reference>
<feature type="transmembrane region" description="Helical" evidence="1">
    <location>
        <begin position="64"/>
        <end position="86"/>
    </location>
</feature>
<keyword evidence="1" id="KW-0812">Transmembrane</keyword>
<gene>
    <name evidence="2" type="ORF">EEJ42_47050</name>
</gene>
<keyword evidence="3" id="KW-1185">Reference proteome</keyword>
<evidence type="ECO:0000313" key="2">
    <source>
        <dbReference type="EMBL" id="RNF81149.1"/>
    </source>
</evidence>
<sequence>MTAGGGRIPANIWIRAGKDYYYSRGQAPDGTARLARLSRPPHGKTVYVIDPTGTLAAEKLPFELLGSAKACLILALLALVLIPATLGRDQDPIMAKVLIPIAVGLLFLAAYLCQTAHLYPHDAISRAEAEWAAAQAEAEAQREAAARAAENNARQAAQTNQWLAAIWAQNAAAQHHLDPNADAWRPYGQSPPL</sequence>
<protein>
    <submittedName>
        <fullName evidence="2">Uncharacterized protein</fullName>
    </submittedName>
</protein>
<dbReference type="Proteomes" id="UP000275401">
    <property type="component" value="Unassembled WGS sequence"/>
</dbReference>
<keyword evidence="1" id="KW-0472">Membrane</keyword>
<proteinExistence type="predicted"/>
<comment type="caution">
    <text evidence="2">The sequence shown here is derived from an EMBL/GenBank/DDBJ whole genome shotgun (WGS) entry which is preliminary data.</text>
</comment>
<dbReference type="RefSeq" id="WP_123108279.1">
    <property type="nucleotide sequence ID" value="NZ_RIBZ01000869.1"/>
</dbReference>
<dbReference type="AlphaFoldDB" id="A0A3M8SIX3"/>
<name>A0A3M8SIX3_9ACTN</name>
<evidence type="ECO:0000256" key="1">
    <source>
        <dbReference type="SAM" id="Phobius"/>
    </source>
</evidence>
<accession>A0A3M8SIX3</accession>
<organism evidence="2 3">
    <name type="scientific">Streptomyces botrytidirepellens</name>
    <dbReference type="NCBI Taxonomy" id="2486417"/>
    <lineage>
        <taxon>Bacteria</taxon>
        <taxon>Bacillati</taxon>
        <taxon>Actinomycetota</taxon>
        <taxon>Actinomycetes</taxon>
        <taxon>Kitasatosporales</taxon>
        <taxon>Streptomycetaceae</taxon>
        <taxon>Streptomyces</taxon>
    </lineage>
</organism>
<keyword evidence="1" id="KW-1133">Transmembrane helix</keyword>
<dbReference type="EMBL" id="RIBZ01000869">
    <property type="protein sequence ID" value="RNF81149.1"/>
    <property type="molecule type" value="Genomic_DNA"/>
</dbReference>